<dbReference type="Gene3D" id="3.40.190.10">
    <property type="entry name" value="Periplasmic binding protein-like II"/>
    <property type="match status" value="2"/>
</dbReference>
<feature type="domain" description="Porphobilinogen deaminase C-terminal" evidence="10">
    <location>
        <begin position="245"/>
        <end position="315"/>
    </location>
</feature>
<comment type="caution">
    <text evidence="11">The sequence shown here is derived from an EMBL/GenBank/DDBJ whole genome shotgun (WGS) entry which is preliminary data.</text>
</comment>
<evidence type="ECO:0000256" key="7">
    <source>
        <dbReference type="ARBA" id="ARBA00048169"/>
    </source>
</evidence>
<comment type="cofactor">
    <cofactor evidence="1">
        <name>dipyrromethane</name>
        <dbReference type="ChEBI" id="CHEBI:60342"/>
    </cofactor>
</comment>
<comment type="catalytic activity">
    <reaction evidence="7">
        <text>4 porphobilinogen + H2O = hydroxymethylbilane + 4 NH4(+)</text>
        <dbReference type="Rhea" id="RHEA:13185"/>
        <dbReference type="ChEBI" id="CHEBI:15377"/>
        <dbReference type="ChEBI" id="CHEBI:28938"/>
        <dbReference type="ChEBI" id="CHEBI:57845"/>
        <dbReference type="ChEBI" id="CHEBI:58126"/>
        <dbReference type="EC" id="2.5.1.61"/>
    </reaction>
</comment>
<dbReference type="PANTHER" id="PTHR11557:SF0">
    <property type="entry name" value="PORPHOBILINOGEN DEAMINASE"/>
    <property type="match status" value="1"/>
</dbReference>
<evidence type="ECO:0000259" key="10">
    <source>
        <dbReference type="Pfam" id="PF03900"/>
    </source>
</evidence>
<gene>
    <name evidence="11" type="primary">hemC</name>
    <name evidence="11" type="ORF">NMN56_042320</name>
</gene>
<proteinExistence type="inferred from homology"/>
<dbReference type="Proteomes" id="UP001214441">
    <property type="component" value="Unassembled WGS sequence"/>
</dbReference>
<dbReference type="GO" id="GO:0004418">
    <property type="term" value="F:hydroxymethylbilane synthase activity"/>
    <property type="evidence" value="ECO:0007669"/>
    <property type="project" value="UniProtKB-EC"/>
</dbReference>
<evidence type="ECO:0000256" key="4">
    <source>
        <dbReference type="ARBA" id="ARBA00012655"/>
    </source>
</evidence>
<name>A0ABT7AAW2_9ACTN</name>
<protein>
    <recommendedName>
        <fullName evidence="4 8">Hydroxymethylbilane synthase</fullName>
        <ecNumber evidence="4 8">2.5.1.61</ecNumber>
    </recommendedName>
</protein>
<dbReference type="RefSeq" id="WP_274045048.1">
    <property type="nucleotide sequence ID" value="NZ_JANCPR020000092.1"/>
</dbReference>
<sequence>MTGTAGPLRIGTRSSPMALAQTAHVCELLRRQEPGLALETVPVTTEADRWHGDLSELGGKGGFVKEIDVQLQRGEIDMAIHCLKDIPGDVPLPEGLLFAAVLPRADVRDVLVVPEGSPVTAPSQLPPGATVASSSVRRRAQLLALRPDLHVARIRGAIGTRLDRLDGKPDAKRKGKGSAGVADALIVARAGLERLERTDRIRYEFPVTEMVPPVGAGVLALECRQDDTRVTRVLERLNDAKTQREATAERAMLRALRGHCNSPIAGHCGTGPDGQLTLRGMVFTHDGSHFAEAHHEAAHGEDPATLGSRVATALLHRGARALIDAIPH</sequence>
<dbReference type="SUPFAM" id="SSF53850">
    <property type="entry name" value="Periplasmic binding protein-like II"/>
    <property type="match status" value="1"/>
</dbReference>
<evidence type="ECO:0000256" key="3">
    <source>
        <dbReference type="ARBA" id="ARBA00005638"/>
    </source>
</evidence>
<accession>A0ABT7AAW2</accession>
<keyword evidence="6" id="KW-0627">Porphyrin biosynthesis</keyword>
<feature type="domain" description="Porphobilinogen deaminase N-terminal" evidence="9">
    <location>
        <begin position="8"/>
        <end position="231"/>
    </location>
</feature>
<reference evidence="11 12" key="1">
    <citation type="submission" date="2023-05" db="EMBL/GenBank/DDBJ databases">
        <title>Streptantibioticus silvisoli sp. nov., acidotolerant actinomycetes 1 from pine litter.</title>
        <authorList>
            <person name="Swiecimska M."/>
            <person name="Golinska P."/>
            <person name="Sangal V."/>
            <person name="Wachnowicz B."/>
            <person name="Goodfellow M."/>
        </authorList>
    </citation>
    <scope>NUCLEOTIDE SEQUENCE [LARGE SCALE GENOMIC DNA]</scope>
    <source>
        <strain evidence="11 12">DSM 42109</strain>
    </source>
</reference>
<evidence type="ECO:0000259" key="9">
    <source>
        <dbReference type="Pfam" id="PF01379"/>
    </source>
</evidence>
<evidence type="ECO:0000256" key="5">
    <source>
        <dbReference type="ARBA" id="ARBA00022679"/>
    </source>
</evidence>
<evidence type="ECO:0000256" key="2">
    <source>
        <dbReference type="ARBA" id="ARBA00002869"/>
    </source>
</evidence>
<evidence type="ECO:0000313" key="11">
    <source>
        <dbReference type="EMBL" id="MDJ1138485.1"/>
    </source>
</evidence>
<dbReference type="InterPro" id="IPR036803">
    <property type="entry name" value="Porphobilinogen_deaminase_C_sf"/>
</dbReference>
<dbReference type="NCBIfam" id="TIGR00212">
    <property type="entry name" value="hemC"/>
    <property type="match status" value="1"/>
</dbReference>
<dbReference type="PIRSF" id="PIRSF001438">
    <property type="entry name" value="4pyrrol_synth_OHMeBilane_synth"/>
    <property type="match status" value="1"/>
</dbReference>
<keyword evidence="5 11" id="KW-0808">Transferase</keyword>
<evidence type="ECO:0000256" key="8">
    <source>
        <dbReference type="NCBIfam" id="TIGR00212"/>
    </source>
</evidence>
<evidence type="ECO:0000256" key="6">
    <source>
        <dbReference type="ARBA" id="ARBA00023244"/>
    </source>
</evidence>
<dbReference type="PROSITE" id="PS00533">
    <property type="entry name" value="PORPHOBILINOGEN_DEAM"/>
    <property type="match status" value="1"/>
</dbReference>
<dbReference type="EMBL" id="JANCPR020000092">
    <property type="protein sequence ID" value="MDJ1138485.1"/>
    <property type="molecule type" value="Genomic_DNA"/>
</dbReference>
<dbReference type="Gene3D" id="3.30.160.40">
    <property type="entry name" value="Porphobilinogen deaminase, C-terminal domain"/>
    <property type="match status" value="1"/>
</dbReference>
<evidence type="ECO:0000313" key="12">
    <source>
        <dbReference type="Proteomes" id="UP001214441"/>
    </source>
</evidence>
<organism evidence="11 12">
    <name type="scientific">Streptomyces iconiensis</name>
    <dbReference type="NCBI Taxonomy" id="1384038"/>
    <lineage>
        <taxon>Bacteria</taxon>
        <taxon>Bacillati</taxon>
        <taxon>Actinomycetota</taxon>
        <taxon>Actinomycetes</taxon>
        <taxon>Kitasatosporales</taxon>
        <taxon>Streptomycetaceae</taxon>
        <taxon>Streptomyces</taxon>
    </lineage>
</organism>
<dbReference type="CDD" id="cd00494">
    <property type="entry name" value="PBP2_HMBS"/>
    <property type="match status" value="1"/>
</dbReference>
<dbReference type="SUPFAM" id="SSF54782">
    <property type="entry name" value="Porphobilinogen deaminase (hydroxymethylbilane synthase), C-terminal domain"/>
    <property type="match status" value="1"/>
</dbReference>
<dbReference type="Pfam" id="PF01379">
    <property type="entry name" value="Porphobil_deam"/>
    <property type="match status" value="1"/>
</dbReference>
<dbReference type="InterPro" id="IPR022417">
    <property type="entry name" value="Porphobilin_deaminase_N"/>
</dbReference>
<dbReference type="InterPro" id="IPR022418">
    <property type="entry name" value="Porphobilinogen_deaminase_C"/>
</dbReference>
<dbReference type="InterPro" id="IPR000860">
    <property type="entry name" value="HemC"/>
</dbReference>
<evidence type="ECO:0000256" key="1">
    <source>
        <dbReference type="ARBA" id="ARBA00001916"/>
    </source>
</evidence>
<dbReference type="PRINTS" id="PR00151">
    <property type="entry name" value="PORPHBDMNASE"/>
</dbReference>
<keyword evidence="12" id="KW-1185">Reference proteome</keyword>
<comment type="function">
    <text evidence="2">Tetrapolymerization of the monopyrrole PBG into the hydroxymethylbilane pre-uroporphyrinogen in several discrete steps.</text>
</comment>
<dbReference type="PANTHER" id="PTHR11557">
    <property type="entry name" value="PORPHOBILINOGEN DEAMINASE"/>
    <property type="match status" value="1"/>
</dbReference>
<dbReference type="Pfam" id="PF03900">
    <property type="entry name" value="Porphobil_deamC"/>
    <property type="match status" value="1"/>
</dbReference>
<comment type="similarity">
    <text evidence="3">Belongs to the HMBS family.</text>
</comment>
<dbReference type="InterPro" id="IPR022419">
    <property type="entry name" value="Porphobilin_deaminase_cofac_BS"/>
</dbReference>
<dbReference type="EC" id="2.5.1.61" evidence="4 8"/>